<feature type="domain" description="Phosphomevalonate dehydratase large subunit-like" evidence="11">
    <location>
        <begin position="1"/>
        <end position="400"/>
    </location>
</feature>
<dbReference type="GO" id="GO:0016829">
    <property type="term" value="F:lyase activity"/>
    <property type="evidence" value="ECO:0007669"/>
    <property type="project" value="UniProtKB-KW"/>
</dbReference>
<protein>
    <recommendedName>
        <fullName evidence="10">Phosphomevalonate dehydratase large subunit</fullName>
        <ecNumber evidence="9">4.2.1.182</ecNumber>
    </recommendedName>
</protein>
<dbReference type="PANTHER" id="PTHR36577">
    <property type="entry name" value="DUF521 DOMAIN PROTEIN (AFU_ORTHOLOGUE AFUA_6G00490)"/>
    <property type="match status" value="1"/>
</dbReference>
<comment type="similarity">
    <text evidence="7">Belongs to the AcnX type II large subunit family.</text>
</comment>
<keyword evidence="2" id="KW-0408">Iron</keyword>
<evidence type="ECO:0000259" key="11">
    <source>
        <dbReference type="Pfam" id="PF04412"/>
    </source>
</evidence>
<comment type="catalytic activity">
    <reaction evidence="5">
        <text>(R)-5-phosphomevalonate = (2E)-3-methyl-5-phosphooxypent-2-enoate + H2O</text>
        <dbReference type="Rhea" id="RHEA:78975"/>
        <dbReference type="ChEBI" id="CHEBI:15377"/>
        <dbReference type="ChEBI" id="CHEBI:58146"/>
        <dbReference type="ChEBI" id="CHEBI:229665"/>
        <dbReference type="EC" id="4.2.1.182"/>
    </reaction>
    <physiologicalReaction direction="left-to-right" evidence="5">
        <dbReference type="Rhea" id="RHEA:78976"/>
    </physiologicalReaction>
</comment>
<dbReference type="KEGG" id="mesg:MLAUSG7_1120"/>
<evidence type="ECO:0000256" key="9">
    <source>
        <dbReference type="ARBA" id="ARBA00047176"/>
    </source>
</evidence>
<evidence type="ECO:0000256" key="2">
    <source>
        <dbReference type="ARBA" id="ARBA00023004"/>
    </source>
</evidence>
<gene>
    <name evidence="12" type="ORF">MLAUSG7_1120</name>
</gene>
<sequence>MYLTKEEEKILDGEYGEILRKCMNLLVSLGDIYGAERLIPIKSAQISGVSYKTIGDIGLEFLEDFSKENVKVKVHSTLNPAGMDLDIWRELGISEEFAKKQLRIIEAFKKMGVEIGCTCTPYLTGNLPKFGEHISWAESSAVSFANSVIGARTNREGGPSALASAIIGKTPYYGYHLDENRKANYVIELDIQLIKNIDKEESFYGALGYLVGKIVKNGVPYFENLYKLNPNNDDLKSLGAAMAASGGVALYHAKNLTAECKVKNVIDDKVEKITIGIDDIKESYEKLNTTNEEPDLICIGCPHCSLMEIKKIAEMLKDKKLKSDLWVCSSLHIKAIADRMGYTKIIKKAGGKIIKDTCMVVSPIEDLGYKVVATNSGKASVYLPSFCKSEVIFDDLKNIIGK</sequence>
<evidence type="ECO:0000256" key="8">
    <source>
        <dbReference type="ARBA" id="ARBA00046520"/>
    </source>
</evidence>
<dbReference type="Proteomes" id="UP000679213">
    <property type="component" value="Chromosome I"/>
</dbReference>
<evidence type="ECO:0000313" key="12">
    <source>
        <dbReference type="EMBL" id="CAB3289230.1"/>
    </source>
</evidence>
<keyword evidence="4" id="KW-0456">Lyase</keyword>
<evidence type="ECO:0000256" key="5">
    <source>
        <dbReference type="ARBA" id="ARBA00045120"/>
    </source>
</evidence>
<evidence type="ECO:0000313" key="13">
    <source>
        <dbReference type="Proteomes" id="UP000679213"/>
    </source>
</evidence>
<keyword evidence="13" id="KW-1185">Reference proteome</keyword>
<keyword evidence="3" id="KW-0414">Isoprene biosynthesis</keyword>
<dbReference type="InterPro" id="IPR007506">
    <property type="entry name" value="PMDh-L-like_dom"/>
</dbReference>
<accession>A0A8D6PV14</accession>
<evidence type="ECO:0000256" key="4">
    <source>
        <dbReference type="ARBA" id="ARBA00023239"/>
    </source>
</evidence>
<dbReference type="AlphaFoldDB" id="A0A8D6PV14"/>
<dbReference type="PANTHER" id="PTHR36577:SF3">
    <property type="entry name" value="DUF521 DOMAIN PROTEIN (AFU_ORTHOLOGUE AFUA_6G00490)"/>
    <property type="match status" value="1"/>
</dbReference>
<dbReference type="EMBL" id="LR792632">
    <property type="protein sequence ID" value="CAB3289230.1"/>
    <property type="molecule type" value="Genomic_DNA"/>
</dbReference>
<evidence type="ECO:0000256" key="7">
    <source>
        <dbReference type="ARBA" id="ARBA00046333"/>
    </source>
</evidence>
<reference evidence="12 13" key="1">
    <citation type="submission" date="2020-04" db="EMBL/GenBank/DDBJ databases">
        <authorList>
            <consortium name="Genoscope - CEA"/>
            <person name="William W."/>
        </authorList>
    </citation>
    <scope>NUCLEOTIDE SEQUENCE [LARGE SCALE GENOMIC DNA]</scope>
    <source>
        <strain evidence="12 13">SG7</strain>
    </source>
</reference>
<comment type="subunit">
    <text evidence="8">Heterodimer composed of a large subunit (PMDh-L) and a small subunit (PMDh-S).</text>
</comment>
<dbReference type="EC" id="4.2.1.182" evidence="9"/>
<evidence type="ECO:0000256" key="6">
    <source>
        <dbReference type="ARBA" id="ARBA00045299"/>
    </source>
</evidence>
<dbReference type="GO" id="GO:0008299">
    <property type="term" value="P:isoprenoid biosynthetic process"/>
    <property type="evidence" value="ECO:0007669"/>
    <property type="project" value="UniProtKB-KW"/>
</dbReference>
<evidence type="ECO:0000256" key="1">
    <source>
        <dbReference type="ARBA" id="ARBA00005092"/>
    </source>
</evidence>
<dbReference type="RefSeq" id="WP_214399473.1">
    <property type="nucleotide sequence ID" value="NZ_LR792632.1"/>
</dbReference>
<proteinExistence type="inferred from homology"/>
<dbReference type="CDD" id="cd01355">
    <property type="entry name" value="AcnX"/>
    <property type="match status" value="1"/>
</dbReference>
<dbReference type="GeneID" id="65883916"/>
<name>A0A8D6PV14_9EURY</name>
<comment type="function">
    <text evidence="6">Component of a hydro-lyase that catalyzes the dehydration of mevalonate 5-phosphate (MVA5P) to form trans-anhydromevalonate 5-phosphate (tAHMP). Involved in the archaeal mevalonate (MVA) pathway, which provides fundamental precursors for isoprenoid biosynthesis, such as isopentenyl diphosphate (IPP) and dimethylallyl diphosphate (DMAPP).</text>
</comment>
<evidence type="ECO:0000256" key="10">
    <source>
        <dbReference type="ARBA" id="ARBA00047196"/>
    </source>
</evidence>
<dbReference type="Pfam" id="PF04412">
    <property type="entry name" value="AcnX"/>
    <property type="match status" value="1"/>
</dbReference>
<organism evidence="12 13">
    <name type="scientific">Methanocaldococcus lauensis</name>
    <dbReference type="NCBI Taxonomy" id="2546128"/>
    <lineage>
        <taxon>Archaea</taxon>
        <taxon>Methanobacteriati</taxon>
        <taxon>Methanobacteriota</taxon>
        <taxon>Methanomada group</taxon>
        <taxon>Methanococci</taxon>
        <taxon>Methanococcales</taxon>
        <taxon>Methanocaldococcaceae</taxon>
        <taxon>Methanocaldococcus</taxon>
    </lineage>
</organism>
<comment type="pathway">
    <text evidence="1">Isoprenoid biosynthesis; isopentenyl diphosphate biosynthesis via mevalonate pathway.</text>
</comment>
<evidence type="ECO:0000256" key="3">
    <source>
        <dbReference type="ARBA" id="ARBA00023229"/>
    </source>
</evidence>